<evidence type="ECO:0000313" key="4">
    <source>
        <dbReference type="Proteomes" id="UP000775129"/>
    </source>
</evidence>
<gene>
    <name evidence="3" type="ORF">K8W24_11015</name>
</gene>
<dbReference type="Proteomes" id="UP000775129">
    <property type="component" value="Unassembled WGS sequence"/>
</dbReference>
<proteinExistence type="predicted"/>
<dbReference type="EMBL" id="DYWO01000332">
    <property type="protein sequence ID" value="HJF50305.1"/>
    <property type="molecule type" value="Genomic_DNA"/>
</dbReference>
<evidence type="ECO:0000256" key="1">
    <source>
        <dbReference type="SAM" id="MobiDB-lite"/>
    </source>
</evidence>
<evidence type="ECO:0008006" key="5">
    <source>
        <dbReference type="Google" id="ProtNLM"/>
    </source>
</evidence>
<feature type="non-terminal residue" evidence="3">
    <location>
        <position position="1"/>
    </location>
</feature>
<dbReference type="AlphaFoldDB" id="A0A921KR46"/>
<protein>
    <recommendedName>
        <fullName evidence="5">DUF4352 domain-containing protein</fullName>
    </recommendedName>
</protein>
<feature type="compositionally biased region" description="Polar residues" evidence="1">
    <location>
        <begin position="49"/>
        <end position="63"/>
    </location>
</feature>
<keyword evidence="2" id="KW-1133">Transmembrane helix</keyword>
<feature type="region of interest" description="Disordered" evidence="1">
    <location>
        <begin position="105"/>
        <end position="157"/>
    </location>
</feature>
<keyword evidence="2" id="KW-0472">Membrane</keyword>
<reference evidence="3" key="1">
    <citation type="journal article" date="2021" name="PeerJ">
        <title>Extensive microbial diversity within the chicken gut microbiome revealed by metagenomics and culture.</title>
        <authorList>
            <person name="Gilroy R."/>
            <person name="Ravi A."/>
            <person name="Getino M."/>
            <person name="Pursley I."/>
            <person name="Horton D.L."/>
            <person name="Alikhan N.F."/>
            <person name="Baker D."/>
            <person name="Gharbi K."/>
            <person name="Hall N."/>
            <person name="Watson M."/>
            <person name="Adriaenssens E.M."/>
            <person name="Foster-Nyarko E."/>
            <person name="Jarju S."/>
            <person name="Secka A."/>
            <person name="Antonio M."/>
            <person name="Oren A."/>
            <person name="Chaudhuri R.R."/>
            <person name="La Ragione R."/>
            <person name="Hildebrand F."/>
            <person name="Pallen M.J."/>
        </authorList>
    </citation>
    <scope>NUCLEOTIDE SEQUENCE</scope>
    <source>
        <strain evidence="3">1647</strain>
    </source>
</reference>
<reference evidence="3" key="2">
    <citation type="submission" date="2021-09" db="EMBL/GenBank/DDBJ databases">
        <authorList>
            <person name="Gilroy R."/>
        </authorList>
    </citation>
    <scope>NUCLEOTIDE SEQUENCE</scope>
    <source>
        <strain evidence="3">1647</strain>
    </source>
</reference>
<evidence type="ECO:0000256" key="2">
    <source>
        <dbReference type="SAM" id="Phobius"/>
    </source>
</evidence>
<feature type="transmembrane region" description="Helical" evidence="2">
    <location>
        <begin position="76"/>
        <end position="100"/>
    </location>
</feature>
<sequence length="287" mass="29807">SADQGYGQASADQGYGQASPADYGAQGYGQGSPAQGYGPGSPAQGYGQGSPSTDSGAAWTASTGAEPPKNGIVRRFWWVGCILLIIIALVLAIIGGVFLLNRGGDEPTGGGDPTTYQEETTDGGEETTPEETTDDEAEEPEPTPTDLATIDPSAKPVQIVGTDGTGTMAVHMEYKPADQLESEYGGTVEPGEQGDYLVVTAKLTVTEGTFDGLNPHQFTVMTPYGGGVSPATPTFGLKGSGASWTPEEGFKAGDEYTMTILFDVKRAGGNKLDFDSYSDNYSWDVPA</sequence>
<accession>A0A921KR46</accession>
<keyword evidence="2" id="KW-0812">Transmembrane</keyword>
<name>A0A921KR46_9MICO</name>
<comment type="caution">
    <text evidence="3">The sequence shown here is derived from an EMBL/GenBank/DDBJ whole genome shotgun (WGS) entry which is preliminary data.</text>
</comment>
<feature type="compositionally biased region" description="Acidic residues" evidence="1">
    <location>
        <begin position="119"/>
        <end position="141"/>
    </location>
</feature>
<organism evidence="3 4">
    <name type="scientific">Brachybacterium paraconglomeratum</name>
    <dbReference type="NCBI Taxonomy" id="173362"/>
    <lineage>
        <taxon>Bacteria</taxon>
        <taxon>Bacillati</taxon>
        <taxon>Actinomycetota</taxon>
        <taxon>Actinomycetes</taxon>
        <taxon>Micrococcales</taxon>
        <taxon>Dermabacteraceae</taxon>
        <taxon>Brachybacterium</taxon>
    </lineage>
</organism>
<feature type="region of interest" description="Disordered" evidence="1">
    <location>
        <begin position="1"/>
        <end position="66"/>
    </location>
</feature>
<evidence type="ECO:0000313" key="3">
    <source>
        <dbReference type="EMBL" id="HJF50305.1"/>
    </source>
</evidence>